<dbReference type="InterPro" id="IPR007497">
    <property type="entry name" value="SIMPL/DUF541"/>
</dbReference>
<proteinExistence type="predicted"/>
<dbReference type="PANTHER" id="PTHR34387:SF1">
    <property type="entry name" value="PERIPLASMIC IMMUNOGENIC PROTEIN"/>
    <property type="match status" value="1"/>
</dbReference>
<dbReference type="Gene3D" id="3.30.70.2970">
    <property type="entry name" value="Protein of unknown function (DUF541), domain 2"/>
    <property type="match status" value="1"/>
</dbReference>
<dbReference type="Pfam" id="PF04402">
    <property type="entry name" value="SIMPL"/>
    <property type="match status" value="1"/>
</dbReference>
<dbReference type="OrthoDB" id="5985609at2"/>
<gene>
    <name evidence="2" type="ORF">ARC20_06670</name>
</gene>
<keyword evidence="1" id="KW-0732">Signal</keyword>
<evidence type="ECO:0008006" key="4">
    <source>
        <dbReference type="Google" id="ProtNLM"/>
    </source>
</evidence>
<dbReference type="EMBL" id="LLXU01000058">
    <property type="protein sequence ID" value="KRG46077.1"/>
    <property type="molecule type" value="Genomic_DNA"/>
</dbReference>
<dbReference type="Gene3D" id="3.30.110.170">
    <property type="entry name" value="Protein of unknown function (DUF541), domain 1"/>
    <property type="match status" value="1"/>
</dbReference>
<dbReference type="AlphaFoldDB" id="A0A0R0ALI0"/>
<dbReference type="RefSeq" id="WP_057645580.1">
    <property type="nucleotide sequence ID" value="NZ_LLXU01000058.1"/>
</dbReference>
<organism evidence="2 3">
    <name type="scientific">Stenotrophomonas panacihumi</name>
    <dbReference type="NCBI Taxonomy" id="676599"/>
    <lineage>
        <taxon>Bacteria</taxon>
        <taxon>Pseudomonadati</taxon>
        <taxon>Pseudomonadota</taxon>
        <taxon>Gammaproteobacteria</taxon>
        <taxon>Lysobacterales</taxon>
        <taxon>Lysobacteraceae</taxon>
        <taxon>Stenotrophomonas</taxon>
    </lineage>
</organism>
<name>A0A0R0ALI0_9GAMM</name>
<feature type="chain" id="PRO_5006390962" description="SIMPL domain-containing protein" evidence="1">
    <location>
        <begin position="19"/>
        <end position="238"/>
    </location>
</feature>
<evidence type="ECO:0000313" key="3">
    <source>
        <dbReference type="Proteomes" id="UP000051802"/>
    </source>
</evidence>
<evidence type="ECO:0000313" key="2">
    <source>
        <dbReference type="EMBL" id="KRG46077.1"/>
    </source>
</evidence>
<dbReference type="GO" id="GO:0006974">
    <property type="term" value="P:DNA damage response"/>
    <property type="evidence" value="ECO:0007669"/>
    <property type="project" value="TreeGrafter"/>
</dbReference>
<dbReference type="Proteomes" id="UP000051802">
    <property type="component" value="Unassembled WGS sequence"/>
</dbReference>
<dbReference type="STRING" id="676599.ARC20_06670"/>
<reference evidence="2 3" key="1">
    <citation type="submission" date="2015-10" db="EMBL/GenBank/DDBJ databases">
        <title>Genome sequencing and analysis of members of genus Stenotrophomonas.</title>
        <authorList>
            <person name="Patil P.P."/>
            <person name="Midha S."/>
            <person name="Patil P.B."/>
        </authorList>
    </citation>
    <scope>NUCLEOTIDE SEQUENCE [LARGE SCALE GENOMIC DNA]</scope>
    <source>
        <strain evidence="2 3">JCM 16536</strain>
    </source>
</reference>
<comment type="caution">
    <text evidence="2">The sequence shown here is derived from an EMBL/GenBank/DDBJ whole genome shotgun (WGS) entry which is preliminary data.</text>
</comment>
<sequence>MRRQLFVALMLWSGVALAGTPLPDGPHVAVEGSAKQEVAPDSVKVTLVFGHRAGTSLAAKQAVDEAVNKYLDALKPFAVAGRDIEAADMRVQRVDDDDDEVRLRASRAPLFEAQRRVTVVLDEIARLDALLDAGLRAGATEVDDVDFQLRDPAPIRREVKRKAVADAHDRANDIAQAAGASLGQVYSIDSVRSSQVDHYRFREMDGIQVTGGYLRPAQYLSPYITISESVSLVYELRR</sequence>
<protein>
    <recommendedName>
        <fullName evidence="4">SIMPL domain-containing protein</fullName>
    </recommendedName>
</protein>
<dbReference type="InterPro" id="IPR052022">
    <property type="entry name" value="26kDa_periplasmic_antigen"/>
</dbReference>
<dbReference type="PANTHER" id="PTHR34387">
    <property type="entry name" value="SLR1258 PROTEIN"/>
    <property type="match status" value="1"/>
</dbReference>
<evidence type="ECO:0000256" key="1">
    <source>
        <dbReference type="SAM" id="SignalP"/>
    </source>
</evidence>
<keyword evidence="3" id="KW-1185">Reference proteome</keyword>
<accession>A0A0R0ALI0</accession>
<feature type="signal peptide" evidence="1">
    <location>
        <begin position="1"/>
        <end position="18"/>
    </location>
</feature>